<evidence type="ECO:0000256" key="2">
    <source>
        <dbReference type="SAM" id="MobiDB-lite"/>
    </source>
</evidence>
<feature type="domain" description="GH29D-like beta-sandwich" evidence="5">
    <location>
        <begin position="221"/>
        <end position="278"/>
    </location>
</feature>
<evidence type="ECO:0000313" key="7">
    <source>
        <dbReference type="Proteomes" id="UP000886858"/>
    </source>
</evidence>
<reference evidence="6" key="2">
    <citation type="submission" date="2021-04" db="EMBL/GenBank/DDBJ databases">
        <authorList>
            <person name="Gilroy R."/>
        </authorList>
    </citation>
    <scope>NUCLEOTIDE SEQUENCE</scope>
    <source>
        <strain evidence="6">CHK179-7159</strain>
    </source>
</reference>
<feature type="compositionally biased region" description="Acidic residues" evidence="2">
    <location>
        <begin position="478"/>
        <end position="487"/>
    </location>
</feature>
<feature type="region of interest" description="Disordered" evidence="2">
    <location>
        <begin position="471"/>
        <end position="503"/>
    </location>
</feature>
<dbReference type="Pfam" id="PF13240">
    <property type="entry name" value="Zn_Ribbon_1"/>
    <property type="match status" value="1"/>
</dbReference>
<dbReference type="Pfam" id="PF13290">
    <property type="entry name" value="CHB_HEX_C_1"/>
    <property type="match status" value="2"/>
</dbReference>
<sequence length="503" mass="55197">MKCPRCGSEIKDGMLFCENCGEEIRIVQDFEPEVDGIVTGFEEASNVRQAKVNTENGEDLGNRTAPHAGEGRFLRKRRVFWVFVGFVLLLAGVLLTGAGLRFQNADYQYERAMAYIQAGHFDRACAWAERAVHLAPGDPKYLAAFAVCLSQTGQKEDAVSACLQVLELDASNETAYRVLVSIYEEEGEYGKINELLLSCPDEQIVGSYPAYVAKPPEFSYESGIYDKALSLRLSANTRGTIYYTMDGGMPDEGSQVYTSPIFLESGFYQVRAVFVNQYGVVSGEAEGDYYVDVTVPEAPQVSPQEGNYSRPALITVSAGENCRVYYTTDGSVPTQDSTEYTGPFPMPVGVTKFRFICFSLAGAAGEETQVTYSLNLHASLSIEAARNRLLIDLMAADVIQDMNGTVETGTGHYVYNYRCAITVDREDYYLYREYYEDDAGNSAGTGTDYVVNIMDGQCYKAVQTQQAIAEASAADDGSASDEAEGDISDPWSSLTLQEIHPQG</sequence>
<dbReference type="InterPro" id="IPR026870">
    <property type="entry name" value="Zinc_ribbon_dom"/>
</dbReference>
<dbReference type="AlphaFoldDB" id="A0A9D2KZT1"/>
<dbReference type="InterPro" id="IPR011990">
    <property type="entry name" value="TPR-like_helical_dom_sf"/>
</dbReference>
<dbReference type="EMBL" id="DWYY01000132">
    <property type="protein sequence ID" value="HJA93912.1"/>
    <property type="molecule type" value="Genomic_DNA"/>
</dbReference>
<proteinExistence type="predicted"/>
<evidence type="ECO:0000256" key="3">
    <source>
        <dbReference type="SAM" id="Phobius"/>
    </source>
</evidence>
<dbReference type="Proteomes" id="UP000886858">
    <property type="component" value="Unassembled WGS sequence"/>
</dbReference>
<evidence type="ECO:0000313" key="6">
    <source>
        <dbReference type="EMBL" id="HJA93912.1"/>
    </source>
</evidence>
<feature type="transmembrane region" description="Helical" evidence="3">
    <location>
        <begin position="79"/>
        <end position="100"/>
    </location>
</feature>
<dbReference type="Gene3D" id="1.25.40.10">
    <property type="entry name" value="Tetratricopeptide repeat domain"/>
    <property type="match status" value="1"/>
</dbReference>
<keyword evidence="1" id="KW-0802">TPR repeat</keyword>
<gene>
    <name evidence="6" type="ORF">H9717_12495</name>
</gene>
<dbReference type="Pfam" id="PF13181">
    <property type="entry name" value="TPR_8"/>
    <property type="match status" value="2"/>
</dbReference>
<keyword evidence="3" id="KW-1133">Transmembrane helix</keyword>
<dbReference type="InterPro" id="IPR019734">
    <property type="entry name" value="TPR_rpt"/>
</dbReference>
<protein>
    <submittedName>
        <fullName evidence="6">Chitobiase/beta-hexosaminidase C-terminal domain-containing protein</fullName>
    </submittedName>
</protein>
<dbReference type="PROSITE" id="PS50005">
    <property type="entry name" value="TPR"/>
    <property type="match status" value="1"/>
</dbReference>
<evidence type="ECO:0000259" key="4">
    <source>
        <dbReference type="Pfam" id="PF13240"/>
    </source>
</evidence>
<feature type="repeat" description="TPR" evidence="1">
    <location>
        <begin position="105"/>
        <end position="138"/>
    </location>
</feature>
<evidence type="ECO:0000256" key="1">
    <source>
        <dbReference type="PROSITE-ProRule" id="PRU00339"/>
    </source>
</evidence>
<keyword evidence="3" id="KW-0472">Membrane</keyword>
<dbReference type="SUPFAM" id="SSF48452">
    <property type="entry name" value="TPR-like"/>
    <property type="match status" value="1"/>
</dbReference>
<dbReference type="SMART" id="SM00028">
    <property type="entry name" value="TPR"/>
    <property type="match status" value="2"/>
</dbReference>
<comment type="caution">
    <text evidence="6">The sequence shown here is derived from an EMBL/GenBank/DDBJ whole genome shotgun (WGS) entry which is preliminary data.</text>
</comment>
<organism evidence="6 7">
    <name type="scientific">Candidatus Eisenbergiella merdipullorum</name>
    <dbReference type="NCBI Taxonomy" id="2838553"/>
    <lineage>
        <taxon>Bacteria</taxon>
        <taxon>Bacillati</taxon>
        <taxon>Bacillota</taxon>
        <taxon>Clostridia</taxon>
        <taxon>Lachnospirales</taxon>
        <taxon>Lachnospiraceae</taxon>
        <taxon>Eisenbergiella</taxon>
    </lineage>
</organism>
<keyword evidence="3" id="KW-0812">Transmembrane</keyword>
<evidence type="ECO:0000259" key="5">
    <source>
        <dbReference type="Pfam" id="PF13290"/>
    </source>
</evidence>
<feature type="domain" description="GH29D-like beta-sandwich" evidence="5">
    <location>
        <begin position="303"/>
        <end position="365"/>
    </location>
</feature>
<accession>A0A9D2KZT1</accession>
<feature type="domain" description="Zinc-ribbon" evidence="4">
    <location>
        <begin position="2"/>
        <end position="22"/>
    </location>
</feature>
<name>A0A9D2KZT1_9FIRM</name>
<reference evidence="6" key="1">
    <citation type="journal article" date="2021" name="PeerJ">
        <title>Extensive microbial diversity within the chicken gut microbiome revealed by metagenomics and culture.</title>
        <authorList>
            <person name="Gilroy R."/>
            <person name="Ravi A."/>
            <person name="Getino M."/>
            <person name="Pursley I."/>
            <person name="Horton D.L."/>
            <person name="Alikhan N.F."/>
            <person name="Baker D."/>
            <person name="Gharbi K."/>
            <person name="Hall N."/>
            <person name="Watson M."/>
            <person name="Adriaenssens E.M."/>
            <person name="Foster-Nyarko E."/>
            <person name="Jarju S."/>
            <person name="Secka A."/>
            <person name="Antonio M."/>
            <person name="Oren A."/>
            <person name="Chaudhuri R.R."/>
            <person name="La Ragione R."/>
            <person name="Hildebrand F."/>
            <person name="Pallen M.J."/>
        </authorList>
    </citation>
    <scope>NUCLEOTIDE SEQUENCE</scope>
    <source>
        <strain evidence="6">CHK179-7159</strain>
    </source>
</reference>
<dbReference type="InterPro" id="IPR059177">
    <property type="entry name" value="GH29D-like_dom"/>
</dbReference>